<dbReference type="Pfam" id="PF06685">
    <property type="entry name" value="DUF1186"/>
    <property type="match status" value="1"/>
</dbReference>
<dbReference type="InterPro" id="IPR010602">
    <property type="entry name" value="DUF1186"/>
</dbReference>
<evidence type="ECO:0000313" key="1">
    <source>
        <dbReference type="EMBL" id="SFG34929.1"/>
    </source>
</evidence>
<dbReference type="AlphaFoldDB" id="A0A1I2R600"/>
<protein>
    <submittedName>
        <fullName evidence="1">SEC-C motif-containing protein</fullName>
    </submittedName>
</protein>
<sequence length="279" mass="30289">MIDHALVEALSAARYLPADELRRAVAAPETVADEILRVLAGPVAGVEVSEADANLLFYGLHVLAAARDTRAFVPLVRLLHQDGETLDALLGDALTTTLARVLVSVFDGDVAPLHQLILDSSLDDVVRSEALAALTFLTQTGRVDRQATHDLLVRFDDKRAAVEGDLGWVGWEESIALLGFADLAPRAAAARKDGRLTDEFSDEPWFRTTLRQAQAKPDDRARFDPRRYGTVDDPVADLAWTAEDAGQPVRNPLKNVGRNDPCPCGSGKKFKKCCLDKAA</sequence>
<proteinExistence type="predicted"/>
<dbReference type="Gene3D" id="3.10.450.50">
    <property type="match status" value="1"/>
</dbReference>
<dbReference type="Proteomes" id="UP000199229">
    <property type="component" value="Unassembled WGS sequence"/>
</dbReference>
<organism evidence="1 2">
    <name type="scientific">Methylobacterium gossipiicola</name>
    <dbReference type="NCBI Taxonomy" id="582675"/>
    <lineage>
        <taxon>Bacteria</taxon>
        <taxon>Pseudomonadati</taxon>
        <taxon>Pseudomonadota</taxon>
        <taxon>Alphaproteobacteria</taxon>
        <taxon>Hyphomicrobiales</taxon>
        <taxon>Methylobacteriaceae</taxon>
        <taxon>Methylobacterium</taxon>
    </lineage>
</organism>
<dbReference type="RefSeq" id="WP_091968367.1">
    <property type="nucleotide sequence ID" value="NZ_FOPM01000002.1"/>
</dbReference>
<accession>A0A1I2R600</accession>
<keyword evidence="2" id="KW-1185">Reference proteome</keyword>
<dbReference type="Pfam" id="PF02810">
    <property type="entry name" value="SEC-C"/>
    <property type="match status" value="1"/>
</dbReference>
<dbReference type="STRING" id="582675.SAMN05192565_10241"/>
<dbReference type="OrthoDB" id="1551443at2"/>
<evidence type="ECO:0000313" key="2">
    <source>
        <dbReference type="Proteomes" id="UP000199229"/>
    </source>
</evidence>
<dbReference type="InterPro" id="IPR004027">
    <property type="entry name" value="SEC_C_motif"/>
</dbReference>
<dbReference type="EMBL" id="FOPM01000002">
    <property type="protein sequence ID" value="SFG34929.1"/>
    <property type="molecule type" value="Genomic_DNA"/>
</dbReference>
<gene>
    <name evidence="1" type="ORF">SAMN05192565_10241</name>
</gene>
<dbReference type="SUPFAM" id="SSF103642">
    <property type="entry name" value="Sec-C motif"/>
    <property type="match status" value="1"/>
</dbReference>
<reference evidence="2" key="1">
    <citation type="submission" date="2016-10" db="EMBL/GenBank/DDBJ databases">
        <authorList>
            <person name="Varghese N."/>
            <person name="Submissions S."/>
        </authorList>
    </citation>
    <scope>NUCLEOTIDE SEQUENCE [LARGE SCALE GENOMIC DNA]</scope>
    <source>
        <strain evidence="2">Gh-105</strain>
    </source>
</reference>
<name>A0A1I2R600_9HYPH</name>